<dbReference type="Proteomes" id="UP001237642">
    <property type="component" value="Unassembled WGS sequence"/>
</dbReference>
<gene>
    <name evidence="5" type="ORF">POM88_052445</name>
</gene>
<feature type="compositionally biased region" description="Polar residues" evidence="4">
    <location>
        <begin position="34"/>
        <end position="48"/>
    </location>
</feature>
<comment type="caution">
    <text evidence="5">The sequence shown here is derived from an EMBL/GenBank/DDBJ whole genome shotgun (WGS) entry which is preliminary data.</text>
</comment>
<keyword evidence="3" id="KW-0268">Exocytosis</keyword>
<name>A0AAD8LWL6_9APIA</name>
<dbReference type="SUPFAM" id="SSF74788">
    <property type="entry name" value="Cullin repeat-like"/>
    <property type="match status" value="1"/>
</dbReference>
<evidence type="ECO:0000256" key="4">
    <source>
        <dbReference type="SAM" id="MobiDB-lite"/>
    </source>
</evidence>
<comment type="similarity">
    <text evidence="1">Belongs to the EXO84 family.</text>
</comment>
<feature type="region of interest" description="Disordered" evidence="4">
    <location>
        <begin position="723"/>
        <end position="753"/>
    </location>
</feature>
<dbReference type="EMBL" id="JAUIZM010000013">
    <property type="protein sequence ID" value="KAK1353310.1"/>
    <property type="molecule type" value="Genomic_DNA"/>
</dbReference>
<dbReference type="GO" id="GO:0006887">
    <property type="term" value="P:exocytosis"/>
    <property type="evidence" value="ECO:0007669"/>
    <property type="project" value="UniProtKB-KW"/>
</dbReference>
<proteinExistence type="inferred from homology"/>
<feature type="compositionally biased region" description="Basic and acidic residues" evidence="4">
    <location>
        <begin position="16"/>
        <end position="29"/>
    </location>
</feature>
<dbReference type="PANTHER" id="PTHR21426:SF13">
    <property type="entry name" value="OS08G0566700 PROTEIN"/>
    <property type="match status" value="1"/>
</dbReference>
<feature type="compositionally biased region" description="Polar residues" evidence="4">
    <location>
        <begin position="736"/>
        <end position="746"/>
    </location>
</feature>
<accession>A0AAD8LWL6</accession>
<dbReference type="InterPro" id="IPR016159">
    <property type="entry name" value="Cullin_repeat-like_dom_sf"/>
</dbReference>
<evidence type="ECO:0000256" key="3">
    <source>
        <dbReference type="ARBA" id="ARBA00022483"/>
    </source>
</evidence>
<feature type="compositionally biased region" description="Low complexity" evidence="4">
    <location>
        <begin position="1"/>
        <end position="10"/>
    </location>
</feature>
<dbReference type="InterPro" id="IPR033961">
    <property type="entry name" value="Exo84"/>
</dbReference>
<dbReference type="GO" id="GO:0006893">
    <property type="term" value="P:Golgi to plasma membrane transport"/>
    <property type="evidence" value="ECO:0007669"/>
    <property type="project" value="TreeGrafter"/>
</dbReference>
<keyword evidence="2" id="KW-0813">Transport</keyword>
<dbReference type="AlphaFoldDB" id="A0AAD8LWL6"/>
<evidence type="ECO:0000313" key="5">
    <source>
        <dbReference type="EMBL" id="KAK1353310.1"/>
    </source>
</evidence>
<dbReference type="GO" id="GO:0000145">
    <property type="term" value="C:exocyst"/>
    <property type="evidence" value="ECO:0007669"/>
    <property type="project" value="InterPro"/>
</dbReference>
<reference evidence="5" key="2">
    <citation type="submission" date="2023-05" db="EMBL/GenBank/DDBJ databases">
        <authorList>
            <person name="Schelkunov M.I."/>
        </authorList>
    </citation>
    <scope>NUCLEOTIDE SEQUENCE</scope>
    <source>
        <strain evidence="5">Hsosn_3</strain>
        <tissue evidence="5">Leaf</tissue>
    </source>
</reference>
<dbReference type="PANTHER" id="PTHR21426">
    <property type="entry name" value="EXOCYST COMPLEX COMPONENT 8"/>
    <property type="match status" value="1"/>
</dbReference>
<evidence type="ECO:0000256" key="1">
    <source>
        <dbReference type="ARBA" id="ARBA00007210"/>
    </source>
</evidence>
<feature type="region of interest" description="Disordered" evidence="4">
    <location>
        <begin position="1"/>
        <end position="48"/>
    </location>
</feature>
<dbReference type="GO" id="GO:0008104">
    <property type="term" value="P:intracellular protein localization"/>
    <property type="evidence" value="ECO:0007669"/>
    <property type="project" value="TreeGrafter"/>
</dbReference>
<sequence>MDANSTASTRSRSRRFRDQPQEMARKDSPEASVGSDTSSISGNVELQPELTSMTGKGIGRLCSELLELKKASEEDFQQNIFSSYSAFVSVFKEMGGTEVQLMQLRHHVSTQKMLVKDFKEEIYLKITLDETAKSISKEPSFPESSPAGMLMSHTESVTEILDTLILEYKLDEALDILEMEVETFQNMQFQENLPLEIWKSHESAILERKIMLADEFKLLASNPRVRAAELQKALVGLCRLGDNDVVTQLLLNYYHLRISSGINDLQLSETYPYGVYILGIAKFVFSSISQAAKSFKVLHGETSPYPPEFMQWAYQETEVFANCFSKYVSCITETSSGLSTAAEALEYALSYCSLLEPQRILLQSCLIDYLRPCIVDVLQIQFSHFKKVMKIFTSTDAWVLGRYPSSGILTGQSSAVVAGEDLEYCLLTNSGRKFVTMLQTIKEDTSTLVILQMEGSVLKGLMDLFTEYTVILESSLDDKEYDGAKEVDSSINSAESLVQQVSVIANLSTLVNIFSGIVRSIFIDSSHLEFEIDSYILFVQEACSRLRADLCEQFIQRIMSIEIDYRLTPNECAWTQDDSDSSSDIMPSVPYQVLYAELRKLEKLAEENFNEDWLMDYLRDLVEAMFVWISRNEETWKIPRDSDDKNYGYMKQFVLDIQFLVEVARCGGYLTNIIVTDSFDIISRMQSLFVSADLDPNRSRIDYDWAVNAAAKAVQRLLEIEQTKLNPNDTNDDSGSEVQETENANLDSDESSDHLEVLNGQDVLCLRDFLEDEDDDEAISNSEYYVESVEDSDTKETSSVPPDTELPYSSMVVADINEVIDTLPINTERNSSGKTISLIEVVRNDLFNDAKIDTKGAEKCSEDNTDMQT</sequence>
<evidence type="ECO:0000256" key="2">
    <source>
        <dbReference type="ARBA" id="ARBA00022448"/>
    </source>
</evidence>
<evidence type="ECO:0000313" key="6">
    <source>
        <dbReference type="Proteomes" id="UP001237642"/>
    </source>
</evidence>
<keyword evidence="6" id="KW-1185">Reference proteome</keyword>
<reference evidence="5" key="1">
    <citation type="submission" date="2023-02" db="EMBL/GenBank/DDBJ databases">
        <title>Genome of toxic invasive species Heracleum sosnowskyi carries increased number of genes despite the absence of recent whole-genome duplications.</title>
        <authorList>
            <person name="Schelkunov M."/>
            <person name="Shtratnikova V."/>
            <person name="Makarenko M."/>
            <person name="Klepikova A."/>
            <person name="Omelchenko D."/>
            <person name="Novikova G."/>
            <person name="Obukhova E."/>
            <person name="Bogdanov V."/>
            <person name="Penin A."/>
            <person name="Logacheva M."/>
        </authorList>
    </citation>
    <scope>NUCLEOTIDE SEQUENCE</scope>
    <source>
        <strain evidence="5">Hsosn_3</strain>
        <tissue evidence="5">Leaf</tissue>
    </source>
</reference>
<protein>
    <submittedName>
        <fullName evidence="5">Exocyst complex subunit</fullName>
    </submittedName>
</protein>
<organism evidence="5 6">
    <name type="scientific">Heracleum sosnowskyi</name>
    <dbReference type="NCBI Taxonomy" id="360622"/>
    <lineage>
        <taxon>Eukaryota</taxon>
        <taxon>Viridiplantae</taxon>
        <taxon>Streptophyta</taxon>
        <taxon>Embryophyta</taxon>
        <taxon>Tracheophyta</taxon>
        <taxon>Spermatophyta</taxon>
        <taxon>Magnoliopsida</taxon>
        <taxon>eudicotyledons</taxon>
        <taxon>Gunneridae</taxon>
        <taxon>Pentapetalae</taxon>
        <taxon>asterids</taxon>
        <taxon>campanulids</taxon>
        <taxon>Apiales</taxon>
        <taxon>Apiaceae</taxon>
        <taxon>Apioideae</taxon>
        <taxon>apioid superclade</taxon>
        <taxon>Tordylieae</taxon>
        <taxon>Tordyliinae</taxon>
        <taxon>Heracleum</taxon>
    </lineage>
</organism>